<dbReference type="AlphaFoldDB" id="A0AAV7RFW6"/>
<sequence length="111" mass="11886">MPVKARPAEEATVRATGVLVNSAWERSHAADDTQEEEGRTREVPAVSKAYTAALAPIVYKPIGTFALEEPCTFDGLPAAKNSTPAEQVSDGKTSTKAKRDETQSAKKVVEK</sequence>
<evidence type="ECO:0000313" key="2">
    <source>
        <dbReference type="EMBL" id="KAJ1151239.1"/>
    </source>
</evidence>
<feature type="region of interest" description="Disordered" evidence="1">
    <location>
        <begin position="23"/>
        <end position="43"/>
    </location>
</feature>
<feature type="compositionally biased region" description="Basic and acidic residues" evidence="1">
    <location>
        <begin position="25"/>
        <end position="42"/>
    </location>
</feature>
<feature type="compositionally biased region" description="Polar residues" evidence="1">
    <location>
        <begin position="80"/>
        <end position="94"/>
    </location>
</feature>
<keyword evidence="3" id="KW-1185">Reference proteome</keyword>
<dbReference type="EMBL" id="JANPWB010000009">
    <property type="protein sequence ID" value="KAJ1151239.1"/>
    <property type="molecule type" value="Genomic_DNA"/>
</dbReference>
<organism evidence="2 3">
    <name type="scientific">Pleurodeles waltl</name>
    <name type="common">Iberian ribbed newt</name>
    <dbReference type="NCBI Taxonomy" id="8319"/>
    <lineage>
        <taxon>Eukaryota</taxon>
        <taxon>Metazoa</taxon>
        <taxon>Chordata</taxon>
        <taxon>Craniata</taxon>
        <taxon>Vertebrata</taxon>
        <taxon>Euteleostomi</taxon>
        <taxon>Amphibia</taxon>
        <taxon>Batrachia</taxon>
        <taxon>Caudata</taxon>
        <taxon>Salamandroidea</taxon>
        <taxon>Salamandridae</taxon>
        <taxon>Pleurodelinae</taxon>
        <taxon>Pleurodeles</taxon>
    </lineage>
</organism>
<evidence type="ECO:0000313" key="3">
    <source>
        <dbReference type="Proteomes" id="UP001066276"/>
    </source>
</evidence>
<feature type="compositionally biased region" description="Basic and acidic residues" evidence="1">
    <location>
        <begin position="97"/>
        <end position="111"/>
    </location>
</feature>
<comment type="caution">
    <text evidence="2">The sequence shown here is derived from an EMBL/GenBank/DDBJ whole genome shotgun (WGS) entry which is preliminary data.</text>
</comment>
<reference evidence="2" key="1">
    <citation type="journal article" date="2022" name="bioRxiv">
        <title>Sequencing and chromosome-scale assembly of the giantPleurodeles waltlgenome.</title>
        <authorList>
            <person name="Brown T."/>
            <person name="Elewa A."/>
            <person name="Iarovenko S."/>
            <person name="Subramanian E."/>
            <person name="Araus A.J."/>
            <person name="Petzold A."/>
            <person name="Susuki M."/>
            <person name="Suzuki K.-i.T."/>
            <person name="Hayashi T."/>
            <person name="Toyoda A."/>
            <person name="Oliveira C."/>
            <person name="Osipova E."/>
            <person name="Leigh N.D."/>
            <person name="Simon A."/>
            <person name="Yun M.H."/>
        </authorList>
    </citation>
    <scope>NUCLEOTIDE SEQUENCE</scope>
    <source>
        <strain evidence="2">20211129_DDA</strain>
        <tissue evidence="2">Liver</tissue>
    </source>
</reference>
<dbReference type="Proteomes" id="UP001066276">
    <property type="component" value="Chromosome 5"/>
</dbReference>
<protein>
    <submittedName>
        <fullName evidence="2">Uncharacterized protein</fullName>
    </submittedName>
</protein>
<proteinExistence type="predicted"/>
<gene>
    <name evidence="2" type="ORF">NDU88_004023</name>
</gene>
<feature type="region of interest" description="Disordered" evidence="1">
    <location>
        <begin position="73"/>
        <end position="111"/>
    </location>
</feature>
<evidence type="ECO:0000256" key="1">
    <source>
        <dbReference type="SAM" id="MobiDB-lite"/>
    </source>
</evidence>
<name>A0AAV7RFW6_PLEWA</name>
<accession>A0AAV7RFW6</accession>